<accession>V7IG32</accession>
<dbReference type="Proteomes" id="UP000018534">
    <property type="component" value="Unassembled WGS sequence"/>
</dbReference>
<dbReference type="EMBL" id="AZGR01000176">
    <property type="protein sequence ID" value="ETA84858.1"/>
    <property type="molecule type" value="Genomic_DNA"/>
</dbReference>
<proteinExistence type="predicted"/>
<protein>
    <recommendedName>
        <fullName evidence="4">Chitinase</fullName>
    </recommendedName>
</protein>
<evidence type="ECO:0000313" key="3">
    <source>
        <dbReference type="Proteomes" id="UP000018534"/>
    </source>
</evidence>
<evidence type="ECO:0000256" key="1">
    <source>
        <dbReference type="SAM" id="MobiDB-lite"/>
    </source>
</evidence>
<reference evidence="2 3" key="1">
    <citation type="journal article" date="2014" name="Genome Announc.">
        <title>Whole-Genome Sequencing of Salmonella enterica subsp. enterica Serovar Cubana Strains Isolated from Agricultural Sources.</title>
        <authorList>
            <person name="Benahmed F.H."/>
            <person name="Gopinath G.R."/>
            <person name="Wang H."/>
            <person name="Jean-Gilles Beaubrun J."/>
            <person name="Grim C."/>
            <person name="Cheng C.M."/>
            <person name="McClelland M."/>
            <person name="Ayers S."/>
            <person name="Abbott J."/>
            <person name="Desai P."/>
            <person name="Frye J.G."/>
            <person name="Weinstock G."/>
            <person name="Hammack T.S."/>
            <person name="Hanes D.E."/>
            <person name="Rasmussen M.A."/>
            <person name="Davidson M.K."/>
        </authorList>
    </citation>
    <scope>NUCLEOTIDE SEQUENCE [LARGE SCALE GENOMIC DNA]</scope>
    <source>
        <strain evidence="2">76814</strain>
    </source>
</reference>
<name>V7IG32_SALET</name>
<evidence type="ECO:0000313" key="2">
    <source>
        <dbReference type="EMBL" id="ETA84858.1"/>
    </source>
</evidence>
<dbReference type="AlphaFoldDB" id="V7IG32"/>
<dbReference type="PATRIC" id="fig|1192560.4.peg.4758"/>
<organism evidence="2 3">
    <name type="scientific">Salmonella enterica subsp. enterica serovar Cubana str. 76814</name>
    <dbReference type="NCBI Taxonomy" id="1192560"/>
    <lineage>
        <taxon>Bacteria</taxon>
        <taxon>Pseudomonadati</taxon>
        <taxon>Pseudomonadota</taxon>
        <taxon>Gammaproteobacteria</taxon>
        <taxon>Enterobacterales</taxon>
        <taxon>Enterobacteriaceae</taxon>
        <taxon>Salmonella</taxon>
    </lineage>
</organism>
<evidence type="ECO:0008006" key="4">
    <source>
        <dbReference type="Google" id="ProtNLM"/>
    </source>
</evidence>
<dbReference type="HOGENOM" id="CLU_296260_0_0_6"/>
<comment type="caution">
    <text evidence="2">The sequence shown here is derived from an EMBL/GenBank/DDBJ whole genome shotgun (WGS) entry which is preliminary data.</text>
</comment>
<gene>
    <name evidence="2" type="ORF">A628_05142</name>
</gene>
<feature type="region of interest" description="Disordered" evidence="1">
    <location>
        <begin position="156"/>
        <end position="192"/>
    </location>
</feature>
<sequence length="1037" mass="112008">MDRSWRLLIHGIKHDVLGFMIQAPVYRGFSPPGTEEEQTMTISIHASAFDVNSWYQKITLTFINESGNPVDMNHAAISFTASGHIDPWGNSGGTLKGNLPLTLNDSSYGTLETNNIIINNSDALLLQPGESGTLSFSLAATQVPVKMSAITLTLASSSSEDAESETPSDQETPAIPAADEQPAEPDVPEKDNDLQERGLTLNVSELNAASWYQRVTFTLTNLYAQAVDLNQLQLNFTASAHPDPYSPFQGTMLGNQAVTLASDGGWPIEKNTITINHDGALMLAAGDTVELQCYLAATQMPVAISDLSATLAHDPARQGKICVHFPAMTQTVALKPAIELLFPAGETRRFVGEWGEVLTISDLSAGTYRLTVPVLANDEMQIAPVESSFTVTLQSGDAAAQVQVSCLPIVRYASARLMIDAPALGNAKLTVEIADATQADERTVTLIANQPQLITRLLAGHHYTVNLQPAMINNRFISAPIQLTGFIPAAAQVAEVAVAYQQSALDTASFVTVDATLLGLPDGVAPQRYLFSSGKYQYSLMLESGSDRQTLALRFAPGLYDVQTDDIFIDSVPWRCEQAGPLRLLQKVNHVALEFLPGVTLQVKGWPDYLAHGGVTVNAPETVSLYRDIPFSALFKYDGFDGGGDPVPAAEVDVNGDGFLDYATLPIHKTVALVRQIEKEAGRSVMPVMVIYTANASGGSALADLQDAQKLRNHFGNFITQCLAAQSYKDETHPVPATFVLNPDFLGALQQGPYGYTVVRQKNSVPVNAQLAAAIQALPAMAGFIAPSLPTFSDDLYGYIQAVNYLVRQFAPDVAFGWQTNVWATGTADWVLRDTADPVAEGQAIAGFIHELGVYSGEYAPDFIAFDKFERDCFSPDALAHYGWNATCWLNYLAMVKQVTKALLTPAMLWQIPGGHMPTVEEGVSKISPAHFASGGTFFMGDARIGSDPDTLSLQLLNTALNSATYGVPTVGDFLRKDKGYDWGQMQALNLPDFNIFSILWGGGSTISITTIHSNGEDGGWLADKMVEYYAAPRYFR</sequence>